<evidence type="ECO:0000313" key="9">
    <source>
        <dbReference type="EMBL" id="KAA3677324.1"/>
    </source>
</evidence>
<feature type="binding site" evidence="7">
    <location>
        <position position="57"/>
    </location>
    <ligand>
        <name>Zn(2+)</name>
        <dbReference type="ChEBI" id="CHEBI:29105"/>
    </ligand>
</feature>
<protein>
    <recommendedName>
        <fullName evidence="2 8">Carbonic anhydrase</fullName>
        <ecNumber evidence="2 8">4.2.1.1</ecNumber>
    </recommendedName>
    <alternativeName>
        <fullName evidence="8">Carbonate dehydratase</fullName>
    </alternativeName>
</protein>
<dbReference type="SUPFAM" id="SSF53056">
    <property type="entry name" value="beta-carbonic anhydrase, cab"/>
    <property type="match status" value="1"/>
</dbReference>
<keyword evidence="10" id="KW-1185">Reference proteome</keyword>
<evidence type="ECO:0000256" key="8">
    <source>
        <dbReference type="RuleBase" id="RU003956"/>
    </source>
</evidence>
<dbReference type="EMBL" id="QNGE01001558">
    <property type="protein sequence ID" value="KAA3677324.1"/>
    <property type="molecule type" value="Genomic_DNA"/>
</dbReference>
<sequence>MVMEILMKGALTYSRTGRQAFLNQLKSLQSVSGIILPPFLIPFLFLQPVAVMISCVDSRVFPSQFLSVQPGQLYIVRNAGNFVPQANSSDQECNVLGTLELACIRNKVNDIVICGHSDCKAMHLLDSMGPSIMNDKLKTSQMTPLQQWAAKNGMEGFRKYERKPNLLEFPVTDTLTLKTPLRLKLTALKDLSDVDRLSQINVVQQMSHVYSHPLLTERFQSGTLHVHGIWYHVHEAQLHLYSRPRQSFVSITEVTFPELVAELNCGSRHS</sequence>
<evidence type="ECO:0000313" key="10">
    <source>
        <dbReference type="Proteomes" id="UP000324629"/>
    </source>
</evidence>
<evidence type="ECO:0000256" key="5">
    <source>
        <dbReference type="ARBA" id="ARBA00023239"/>
    </source>
</evidence>
<gene>
    <name evidence="9" type="ORF">DEA37_0003248</name>
</gene>
<dbReference type="GO" id="GO:0008270">
    <property type="term" value="F:zinc ion binding"/>
    <property type="evidence" value="ECO:0007669"/>
    <property type="project" value="UniProtKB-UniRule"/>
</dbReference>
<dbReference type="SMART" id="SM00947">
    <property type="entry name" value="Pro_CA"/>
    <property type="match status" value="1"/>
</dbReference>
<dbReference type="InterPro" id="IPR036874">
    <property type="entry name" value="Carbonic_anhydrase_sf"/>
</dbReference>
<reference evidence="9 10" key="1">
    <citation type="journal article" date="2019" name="Gigascience">
        <title>Whole-genome sequence of the oriental lung fluke Paragonimus westermani.</title>
        <authorList>
            <person name="Oey H."/>
            <person name="Zakrzewski M."/>
            <person name="Narain K."/>
            <person name="Devi K.R."/>
            <person name="Agatsuma T."/>
            <person name="Nawaratna S."/>
            <person name="Gobert G.N."/>
            <person name="Jones M.K."/>
            <person name="Ragan M.A."/>
            <person name="McManus D.P."/>
            <person name="Krause L."/>
        </authorList>
    </citation>
    <scope>NUCLEOTIDE SEQUENCE [LARGE SCALE GENOMIC DNA]</scope>
    <source>
        <strain evidence="9 10">IND2009</strain>
    </source>
</reference>
<organism evidence="9 10">
    <name type="scientific">Paragonimus westermani</name>
    <dbReference type="NCBI Taxonomy" id="34504"/>
    <lineage>
        <taxon>Eukaryota</taxon>
        <taxon>Metazoa</taxon>
        <taxon>Spiralia</taxon>
        <taxon>Lophotrochozoa</taxon>
        <taxon>Platyhelminthes</taxon>
        <taxon>Trematoda</taxon>
        <taxon>Digenea</taxon>
        <taxon>Plagiorchiida</taxon>
        <taxon>Troglotremata</taxon>
        <taxon>Troglotrematidae</taxon>
        <taxon>Paragonimus</taxon>
    </lineage>
</organism>
<comment type="caution">
    <text evidence="9">The sequence shown here is derived from an EMBL/GenBank/DDBJ whole genome shotgun (WGS) entry which is preliminary data.</text>
</comment>
<evidence type="ECO:0000256" key="6">
    <source>
        <dbReference type="ARBA" id="ARBA00048348"/>
    </source>
</evidence>
<keyword evidence="4 7" id="KW-0862">Zinc</keyword>
<dbReference type="GO" id="GO:0004089">
    <property type="term" value="F:carbonate dehydratase activity"/>
    <property type="evidence" value="ECO:0007669"/>
    <property type="project" value="UniProtKB-UniRule"/>
</dbReference>
<feature type="binding site" evidence="7">
    <location>
        <position position="116"/>
    </location>
    <ligand>
        <name>Zn(2+)</name>
        <dbReference type="ChEBI" id="CHEBI:29105"/>
    </ligand>
</feature>
<evidence type="ECO:0000256" key="4">
    <source>
        <dbReference type="ARBA" id="ARBA00022833"/>
    </source>
</evidence>
<evidence type="ECO:0000256" key="1">
    <source>
        <dbReference type="ARBA" id="ARBA00006217"/>
    </source>
</evidence>
<feature type="binding site" evidence="7">
    <location>
        <position position="55"/>
    </location>
    <ligand>
        <name>Zn(2+)</name>
        <dbReference type="ChEBI" id="CHEBI:29105"/>
    </ligand>
</feature>
<evidence type="ECO:0000256" key="3">
    <source>
        <dbReference type="ARBA" id="ARBA00022723"/>
    </source>
</evidence>
<proteinExistence type="inferred from homology"/>
<feature type="binding site" evidence="7">
    <location>
        <position position="119"/>
    </location>
    <ligand>
        <name>Zn(2+)</name>
        <dbReference type="ChEBI" id="CHEBI:29105"/>
    </ligand>
</feature>
<dbReference type="PANTHER" id="PTHR11002">
    <property type="entry name" value="CARBONIC ANHYDRASE"/>
    <property type="match status" value="1"/>
</dbReference>
<comment type="similarity">
    <text evidence="1 8">Belongs to the beta-class carbonic anhydrase family.</text>
</comment>
<dbReference type="Pfam" id="PF00484">
    <property type="entry name" value="Pro_CA"/>
    <property type="match status" value="1"/>
</dbReference>
<dbReference type="EC" id="4.2.1.1" evidence="2 8"/>
<evidence type="ECO:0000256" key="7">
    <source>
        <dbReference type="PIRSR" id="PIRSR601765-1"/>
    </source>
</evidence>
<accession>A0A5J4NPA7</accession>
<dbReference type="AlphaFoldDB" id="A0A5J4NPA7"/>
<keyword evidence="3 7" id="KW-0479">Metal-binding</keyword>
<dbReference type="InterPro" id="IPR001765">
    <property type="entry name" value="Carbonic_anhydrase"/>
</dbReference>
<evidence type="ECO:0000256" key="2">
    <source>
        <dbReference type="ARBA" id="ARBA00012925"/>
    </source>
</evidence>
<dbReference type="PANTHER" id="PTHR11002:SF76">
    <property type="entry name" value="CARBONIC ANHYDRASE"/>
    <property type="match status" value="1"/>
</dbReference>
<dbReference type="Gene3D" id="3.40.1050.10">
    <property type="entry name" value="Carbonic anhydrase"/>
    <property type="match status" value="1"/>
</dbReference>
<name>A0A5J4NPA7_9TREM</name>
<dbReference type="Proteomes" id="UP000324629">
    <property type="component" value="Unassembled WGS sequence"/>
</dbReference>
<keyword evidence="5 8" id="KW-0456">Lyase</keyword>
<comment type="function">
    <text evidence="8">Reversible hydration of carbon dioxide.</text>
</comment>
<comment type="cofactor">
    <cofactor evidence="7">
        <name>Zn(2+)</name>
        <dbReference type="ChEBI" id="CHEBI:29105"/>
    </cofactor>
    <text evidence="7">Binds 1 zinc ion per subunit.</text>
</comment>
<comment type="catalytic activity">
    <reaction evidence="6 8">
        <text>hydrogencarbonate + H(+) = CO2 + H2O</text>
        <dbReference type="Rhea" id="RHEA:10748"/>
        <dbReference type="ChEBI" id="CHEBI:15377"/>
        <dbReference type="ChEBI" id="CHEBI:15378"/>
        <dbReference type="ChEBI" id="CHEBI:16526"/>
        <dbReference type="ChEBI" id="CHEBI:17544"/>
        <dbReference type="EC" id="4.2.1.1"/>
    </reaction>
</comment>